<gene>
    <name evidence="3" type="ORF">DDE74_31620</name>
</gene>
<feature type="region of interest" description="Disordered" evidence="1">
    <location>
        <begin position="84"/>
        <end position="211"/>
    </location>
</feature>
<evidence type="ECO:0000259" key="2">
    <source>
        <dbReference type="Pfam" id="PF01978"/>
    </source>
</evidence>
<dbReference type="Gene3D" id="1.10.10.10">
    <property type="entry name" value="Winged helix-like DNA-binding domain superfamily/Winged helix DNA-binding domain"/>
    <property type="match status" value="1"/>
</dbReference>
<accession>A0A3S9YIN6</accession>
<evidence type="ECO:0000313" key="3">
    <source>
        <dbReference type="EMBL" id="AZS74872.1"/>
    </source>
</evidence>
<evidence type="ECO:0000256" key="1">
    <source>
        <dbReference type="SAM" id="MobiDB-lite"/>
    </source>
</evidence>
<evidence type="ECO:0000313" key="4">
    <source>
        <dbReference type="Proteomes" id="UP000275579"/>
    </source>
</evidence>
<protein>
    <recommendedName>
        <fullName evidence="2">Transcription regulator TrmB N-terminal domain-containing protein</fullName>
    </recommendedName>
</protein>
<dbReference type="InterPro" id="IPR036390">
    <property type="entry name" value="WH_DNA-bd_sf"/>
</dbReference>
<feature type="domain" description="Transcription regulator TrmB N-terminal" evidence="2">
    <location>
        <begin position="21"/>
        <end position="91"/>
    </location>
</feature>
<sequence length="289" mass="29885">MSDTTSDSTSTQNPAPEPLTGLTDAQAAIYTELVGLTEPATVIEIALAAGVGKSTAGRALPLLEQRGLAVRIPGGHNGPCRMPDVWYPTPPAPAPVDITGKANRQAPADPQPEPSIAETPEPDSGNAAHGESPHDETAPEPPTSPDIDSTDTTTGEDNNAPQAAVPPQDTAHSGGGNSCDNGLRSEDDNDSSALEESPEPQPVLAQPITLPDQKKRLAPGALRQMVVDHLHAHPDEAFTATKISRVIEKSSGAIANSLATLVRLGIAEQVSDTPRTFRLASSARAGNTP</sequence>
<dbReference type="AlphaFoldDB" id="A0A3S9YIN6"/>
<dbReference type="SUPFAM" id="SSF46785">
    <property type="entry name" value="Winged helix' DNA-binding domain"/>
    <property type="match status" value="1"/>
</dbReference>
<feature type="region of interest" description="Disordered" evidence="1">
    <location>
        <begin position="1"/>
        <end position="20"/>
    </location>
</feature>
<dbReference type="InterPro" id="IPR002831">
    <property type="entry name" value="Tscrpt_reg_TrmB_N"/>
</dbReference>
<dbReference type="EMBL" id="CP029042">
    <property type="protein sequence ID" value="AZS74872.1"/>
    <property type="molecule type" value="Genomic_DNA"/>
</dbReference>
<proteinExistence type="predicted"/>
<dbReference type="Proteomes" id="UP000275579">
    <property type="component" value="Chromosome"/>
</dbReference>
<reference evidence="3 4" key="1">
    <citation type="submission" date="2018-04" db="EMBL/GenBank/DDBJ databases">
        <title>Complete genome sequences of Streptomyces lydicus strain WYEC and characterization of antagonistic properties of biological control agents.</title>
        <authorList>
            <person name="Mariita R.M."/>
            <person name="Sello J.K."/>
        </authorList>
    </citation>
    <scope>NUCLEOTIDE SEQUENCE [LARGE SCALE GENOMIC DNA]</scope>
    <source>
        <strain evidence="3 4">WYEC 108</strain>
    </source>
</reference>
<organism evidence="3 4">
    <name type="scientific">Streptomyces lydicus</name>
    <dbReference type="NCBI Taxonomy" id="47763"/>
    <lineage>
        <taxon>Bacteria</taxon>
        <taxon>Bacillati</taxon>
        <taxon>Actinomycetota</taxon>
        <taxon>Actinomycetes</taxon>
        <taxon>Kitasatosporales</taxon>
        <taxon>Streptomycetaceae</taxon>
        <taxon>Streptomyces</taxon>
    </lineage>
</organism>
<dbReference type="Pfam" id="PF01978">
    <property type="entry name" value="TrmB"/>
    <property type="match status" value="1"/>
</dbReference>
<dbReference type="RefSeq" id="WP_127153663.1">
    <property type="nucleotide sequence ID" value="NZ_CP029042.1"/>
</dbReference>
<feature type="compositionally biased region" description="Low complexity" evidence="1">
    <location>
        <begin position="1"/>
        <end position="11"/>
    </location>
</feature>
<dbReference type="InterPro" id="IPR036388">
    <property type="entry name" value="WH-like_DNA-bd_sf"/>
</dbReference>
<name>A0A3S9YIN6_9ACTN</name>